<keyword evidence="3" id="KW-1185">Reference proteome</keyword>
<name>A0A9N9DY73_9GLOM</name>
<feature type="region of interest" description="Disordered" evidence="1">
    <location>
        <begin position="230"/>
        <end position="277"/>
    </location>
</feature>
<protein>
    <submittedName>
        <fullName evidence="2">7457_t:CDS:1</fullName>
    </submittedName>
</protein>
<organism evidence="2 3">
    <name type="scientific">Diversispora eburnea</name>
    <dbReference type="NCBI Taxonomy" id="1213867"/>
    <lineage>
        <taxon>Eukaryota</taxon>
        <taxon>Fungi</taxon>
        <taxon>Fungi incertae sedis</taxon>
        <taxon>Mucoromycota</taxon>
        <taxon>Glomeromycotina</taxon>
        <taxon>Glomeromycetes</taxon>
        <taxon>Diversisporales</taxon>
        <taxon>Diversisporaceae</taxon>
        <taxon>Diversispora</taxon>
    </lineage>
</organism>
<evidence type="ECO:0000313" key="2">
    <source>
        <dbReference type="EMBL" id="CAG8657018.1"/>
    </source>
</evidence>
<accession>A0A9N9DY73</accession>
<sequence>SKFNTIGKRLFDKLEEDYGLEGVFGDDLIGEEIKGLDLQFCYKGKWRNLDGTELWMHKVKIIFGFTPRTYEHHNKIVIDGMSIPLIKGGSSFTGSSSSYKASSSKNNLPKSDLSKEEITNIIKKLLSNTKDNKYQKSNHGIFHNITPIPPPFRRLNDDIPKNSRASKNKKYPKVDLGDGCEKLSLKTHLNNIWKSVHSIEDDTYYGIFKRLFNIENELRCGKIEELVRLNDNESGPSNSRLRQNKSKKCEVKYSTDSDTDTSDTSTSYSPNSGPEGV</sequence>
<comment type="caution">
    <text evidence="2">The sequence shown here is derived from an EMBL/GenBank/DDBJ whole genome shotgun (WGS) entry which is preliminary data.</text>
</comment>
<feature type="compositionally biased region" description="Polar residues" evidence="1">
    <location>
        <begin position="268"/>
        <end position="277"/>
    </location>
</feature>
<dbReference type="Proteomes" id="UP000789706">
    <property type="component" value="Unassembled WGS sequence"/>
</dbReference>
<feature type="non-terminal residue" evidence="2">
    <location>
        <position position="277"/>
    </location>
</feature>
<proteinExistence type="predicted"/>
<reference evidence="2" key="1">
    <citation type="submission" date="2021-06" db="EMBL/GenBank/DDBJ databases">
        <authorList>
            <person name="Kallberg Y."/>
            <person name="Tangrot J."/>
            <person name="Rosling A."/>
        </authorList>
    </citation>
    <scope>NUCLEOTIDE SEQUENCE</scope>
    <source>
        <strain evidence="2">AZ414A</strain>
    </source>
</reference>
<evidence type="ECO:0000256" key="1">
    <source>
        <dbReference type="SAM" id="MobiDB-lite"/>
    </source>
</evidence>
<feature type="non-terminal residue" evidence="2">
    <location>
        <position position="1"/>
    </location>
</feature>
<feature type="compositionally biased region" description="Polar residues" evidence="1">
    <location>
        <begin position="232"/>
        <end position="241"/>
    </location>
</feature>
<evidence type="ECO:0000313" key="3">
    <source>
        <dbReference type="Proteomes" id="UP000789706"/>
    </source>
</evidence>
<feature type="region of interest" description="Disordered" evidence="1">
    <location>
        <begin position="152"/>
        <end position="172"/>
    </location>
</feature>
<dbReference type="AlphaFoldDB" id="A0A9N9DY73"/>
<dbReference type="EMBL" id="CAJVPK010007594">
    <property type="protein sequence ID" value="CAG8657018.1"/>
    <property type="molecule type" value="Genomic_DNA"/>
</dbReference>
<dbReference type="OrthoDB" id="2434948at2759"/>
<gene>
    <name evidence="2" type="ORF">DEBURN_LOCUS11632</name>
</gene>